<sequence>MDSKELEFRGGQAMAAIPIAIFLVFCALFFIVFKVFDMTALAMCAFIAIIIGGVFAKNYQHYWNAVILEGIGSPMAVTIAAILLVISMFAKLMAKSGVAEGFAWLANTFGLHGGLFTVFAFVSCCVIAASTGTSIGTLFTGFPVFFPAGILLGANPVVLASAILSGAIFGDNIAPISDTTVASASTQNYSRREGSAEISGVVSTRFRFAMAAAILAVIFFFIFGGGGQVQTGAEAALTSMNPKGLIMLIAVVVLLVVAFKTRDIFKAIPIGIVVGTVVGLVSGVFTWDSIFSIQDGAIGGFLFEGFSGMVSTVLFVLSLFGIMGILKASNTMDRIAAFICDSKMAQSVKGAEFSIAAGTIVATALVGGVTSASILTFGPVANEIGKRKHLHPFRRAVLVDCFSMTIGAIIPFLSAFIFISSSVINSLRSEYQFIPTISPVDIALTSFYPLCLFVVLIYAVITGWGRKFEGPNGGEVKTLEN</sequence>
<feature type="transmembrane region" description="Helical" evidence="9">
    <location>
        <begin position="71"/>
        <end position="90"/>
    </location>
</feature>
<dbReference type="eggNOG" id="COG1757">
    <property type="taxonomic scope" value="Bacteria"/>
</dbReference>
<evidence type="ECO:0000256" key="3">
    <source>
        <dbReference type="ARBA" id="ARBA00022449"/>
    </source>
</evidence>
<dbReference type="PANTHER" id="PTHR33451:SF5">
    <property type="entry name" value="NA+_H+ ANTIPORTER"/>
    <property type="match status" value="1"/>
</dbReference>
<dbReference type="AlphaFoldDB" id="Q24N26"/>
<evidence type="ECO:0000256" key="7">
    <source>
        <dbReference type="ARBA" id="ARBA00023136"/>
    </source>
</evidence>
<evidence type="ECO:0000259" key="10">
    <source>
        <dbReference type="Pfam" id="PF03553"/>
    </source>
</evidence>
<keyword evidence="7 9" id="KW-0472">Membrane</keyword>
<feature type="transmembrane region" description="Helical" evidence="9">
    <location>
        <begin position="206"/>
        <end position="224"/>
    </location>
</feature>
<feature type="transmembrane region" description="Helical" evidence="9">
    <location>
        <begin position="40"/>
        <end position="59"/>
    </location>
</feature>
<evidence type="ECO:0000256" key="4">
    <source>
        <dbReference type="ARBA" id="ARBA00022475"/>
    </source>
</evidence>
<protein>
    <recommendedName>
        <fullName evidence="10">Na+/H+ antiporter NhaC-like C-terminal domain-containing protein</fullName>
    </recommendedName>
</protein>
<keyword evidence="12" id="KW-1185">Reference proteome</keyword>
<proteinExistence type="inferred from homology"/>
<reference evidence="11 12" key="1">
    <citation type="journal article" date="2006" name="J. Bacteriol.">
        <title>Complete genome sequence of the dehalorespiring bacterium Desulfitobacterium hafniense Y51 and comparison with Dehalococcoides ethenogenes 195.</title>
        <authorList>
            <person name="Nonaka H."/>
            <person name="Keresztes G."/>
            <person name="Shinoda Y."/>
            <person name="Ikenaga Y."/>
            <person name="Abe M."/>
            <person name="Naito K."/>
            <person name="Inatomi K."/>
            <person name="Furukawa K."/>
            <person name="Inui M."/>
            <person name="Yukawa H."/>
        </authorList>
    </citation>
    <scope>NUCLEOTIDE SEQUENCE [LARGE SCALE GENOMIC DNA]</scope>
    <source>
        <strain evidence="11 12">Y51</strain>
    </source>
</reference>
<feature type="transmembrane region" description="Helical" evidence="9">
    <location>
        <begin position="244"/>
        <end position="260"/>
    </location>
</feature>
<dbReference type="HOGENOM" id="CLU_043525_1_0_9"/>
<accession>Q24N26</accession>
<feature type="transmembrane region" description="Helical" evidence="9">
    <location>
        <begin position="144"/>
        <end position="169"/>
    </location>
</feature>
<dbReference type="STRING" id="138119.DSY4777"/>
<feature type="transmembrane region" description="Helical" evidence="9">
    <location>
        <begin position="12"/>
        <end position="33"/>
    </location>
</feature>
<comment type="similarity">
    <text evidence="8">Belongs to the NhaC Na(+)/H(+) (TC 2.A.35) antiporter family.</text>
</comment>
<feature type="transmembrane region" description="Helical" evidence="9">
    <location>
        <begin position="102"/>
        <end position="129"/>
    </location>
</feature>
<organism evidence="11 12">
    <name type="scientific">Desulfitobacterium hafniense (strain Y51)</name>
    <dbReference type="NCBI Taxonomy" id="138119"/>
    <lineage>
        <taxon>Bacteria</taxon>
        <taxon>Bacillati</taxon>
        <taxon>Bacillota</taxon>
        <taxon>Clostridia</taxon>
        <taxon>Eubacteriales</taxon>
        <taxon>Desulfitobacteriaceae</taxon>
        <taxon>Desulfitobacterium</taxon>
    </lineage>
</organism>
<evidence type="ECO:0000256" key="9">
    <source>
        <dbReference type="SAM" id="Phobius"/>
    </source>
</evidence>
<dbReference type="Proteomes" id="UP000001946">
    <property type="component" value="Chromosome"/>
</dbReference>
<keyword evidence="6 9" id="KW-1133">Transmembrane helix</keyword>
<dbReference type="Pfam" id="PF03553">
    <property type="entry name" value="Na_H_antiporter"/>
    <property type="match status" value="1"/>
</dbReference>
<dbReference type="InterPro" id="IPR052180">
    <property type="entry name" value="NhaC_Na-H+_Antiporter"/>
</dbReference>
<feature type="transmembrane region" description="Helical" evidence="9">
    <location>
        <begin position="440"/>
        <end position="461"/>
    </location>
</feature>
<feature type="transmembrane region" description="Helical" evidence="9">
    <location>
        <begin position="267"/>
        <end position="286"/>
    </location>
</feature>
<keyword evidence="4" id="KW-1003">Cell membrane</keyword>
<gene>
    <name evidence="11" type="ordered locus">DSY4777</name>
</gene>
<evidence type="ECO:0000256" key="2">
    <source>
        <dbReference type="ARBA" id="ARBA00022448"/>
    </source>
</evidence>
<evidence type="ECO:0000256" key="6">
    <source>
        <dbReference type="ARBA" id="ARBA00022989"/>
    </source>
</evidence>
<feature type="transmembrane region" description="Helical" evidence="9">
    <location>
        <begin position="306"/>
        <end position="326"/>
    </location>
</feature>
<feature type="transmembrane region" description="Helical" evidence="9">
    <location>
        <begin position="397"/>
        <end position="419"/>
    </location>
</feature>
<keyword evidence="5 9" id="KW-0812">Transmembrane</keyword>
<keyword evidence="3" id="KW-0050">Antiport</keyword>
<feature type="transmembrane region" description="Helical" evidence="9">
    <location>
        <begin position="353"/>
        <end position="377"/>
    </location>
</feature>
<keyword evidence="2" id="KW-0813">Transport</keyword>
<dbReference type="GO" id="GO:0015297">
    <property type="term" value="F:antiporter activity"/>
    <property type="evidence" value="ECO:0007669"/>
    <property type="project" value="UniProtKB-KW"/>
</dbReference>
<dbReference type="InterPro" id="IPR018461">
    <property type="entry name" value="Na/H_Antiport_NhaC-like_C"/>
</dbReference>
<name>Q24N26_DESHY</name>
<dbReference type="RefSeq" id="WP_011462118.1">
    <property type="nucleotide sequence ID" value="NC_007907.1"/>
</dbReference>
<dbReference type="KEGG" id="dsy:DSY4777"/>
<comment type="subcellular location">
    <subcellularLocation>
        <location evidence="1">Cell membrane</location>
        <topology evidence="1">Multi-pass membrane protein</topology>
    </subcellularLocation>
</comment>
<evidence type="ECO:0000256" key="5">
    <source>
        <dbReference type="ARBA" id="ARBA00022692"/>
    </source>
</evidence>
<dbReference type="PANTHER" id="PTHR33451">
    <property type="entry name" value="MALATE-2H(+)/NA(+)-LACTATE ANTIPORTER"/>
    <property type="match status" value="1"/>
</dbReference>
<dbReference type="EMBL" id="AP008230">
    <property type="protein sequence ID" value="BAE86566.1"/>
    <property type="molecule type" value="Genomic_DNA"/>
</dbReference>
<feature type="domain" description="Na+/H+ antiporter NhaC-like C-terminal" evidence="10">
    <location>
        <begin position="14"/>
        <end position="224"/>
    </location>
</feature>
<evidence type="ECO:0000256" key="8">
    <source>
        <dbReference type="ARBA" id="ARBA00038435"/>
    </source>
</evidence>
<evidence type="ECO:0000256" key="1">
    <source>
        <dbReference type="ARBA" id="ARBA00004651"/>
    </source>
</evidence>
<evidence type="ECO:0000313" key="12">
    <source>
        <dbReference type="Proteomes" id="UP000001946"/>
    </source>
</evidence>
<dbReference type="GO" id="GO:0005886">
    <property type="term" value="C:plasma membrane"/>
    <property type="evidence" value="ECO:0007669"/>
    <property type="project" value="UniProtKB-SubCell"/>
</dbReference>
<evidence type="ECO:0000313" key="11">
    <source>
        <dbReference type="EMBL" id="BAE86566.1"/>
    </source>
</evidence>